<dbReference type="GO" id="GO:0009102">
    <property type="term" value="P:biotin biosynthetic process"/>
    <property type="evidence" value="ECO:0007669"/>
    <property type="project" value="TreeGrafter"/>
</dbReference>
<dbReference type="eggNOG" id="COG0156">
    <property type="taxonomic scope" value="Bacteria"/>
</dbReference>
<dbReference type="InterPro" id="IPR004839">
    <property type="entry name" value="Aminotransferase_I/II_large"/>
</dbReference>
<keyword evidence="6" id="KW-1185">Reference proteome</keyword>
<evidence type="ECO:0000259" key="4">
    <source>
        <dbReference type="Pfam" id="PF00155"/>
    </source>
</evidence>
<dbReference type="OrthoDB" id="9807157at2"/>
<evidence type="ECO:0000313" key="5">
    <source>
        <dbReference type="EMBL" id="KEP70378.1"/>
    </source>
</evidence>
<evidence type="ECO:0000313" key="6">
    <source>
        <dbReference type="Proteomes" id="UP000027725"/>
    </source>
</evidence>
<dbReference type="InterPro" id="IPR015421">
    <property type="entry name" value="PyrdxlP-dep_Trfase_major"/>
</dbReference>
<comment type="caution">
    <text evidence="5">The sequence shown here is derived from an EMBL/GenBank/DDBJ whole genome shotgun (WGS) entry which is preliminary data.</text>
</comment>
<dbReference type="PANTHER" id="PTHR13693:SF100">
    <property type="entry name" value="8-AMINO-7-OXONONANOATE SYNTHASE"/>
    <property type="match status" value="1"/>
</dbReference>
<protein>
    <submittedName>
        <fullName evidence="5">8-amino-7-oxononanoate synthase</fullName>
    </submittedName>
</protein>
<dbReference type="Pfam" id="PF00155">
    <property type="entry name" value="Aminotran_1_2"/>
    <property type="match status" value="1"/>
</dbReference>
<dbReference type="Gene3D" id="3.40.640.10">
    <property type="entry name" value="Type I PLP-dependent aspartate aminotransferase-like (Major domain)"/>
    <property type="match status" value="1"/>
</dbReference>
<organism evidence="5 6">
    <name type="scientific">Thioclava dalianensis</name>
    <dbReference type="NCBI Taxonomy" id="1185766"/>
    <lineage>
        <taxon>Bacteria</taxon>
        <taxon>Pseudomonadati</taxon>
        <taxon>Pseudomonadota</taxon>
        <taxon>Alphaproteobacteria</taxon>
        <taxon>Rhodobacterales</taxon>
        <taxon>Paracoccaceae</taxon>
        <taxon>Thioclava</taxon>
    </lineage>
</organism>
<dbReference type="EMBL" id="JHEH01000006">
    <property type="protein sequence ID" value="KEP70378.1"/>
    <property type="molecule type" value="Genomic_DNA"/>
</dbReference>
<sequence>MTPYPRHALRLEQLEARGRLRALAPGRGLDFSSNDYLGLRDSIELAQSVSEALARGVPVGSGGSRLLRGNDAEFERLEAEAAAFFGAKACLYMGGGFQANQALLSCLPMNGDLVLHDALVHASMHEGMRLGSAEQRSFRHNDARDAAAQIRRWRERGGKGRVWLALETLYSMDGDFAPLADFVAIARKHDATLILDEAHATGLYGANGRGLAPSDCDVPMIVIHTCGKALGASGALICADSVVIRTLINRARPFIYATAPSPLMAAAVRCALRLLQTQPQWRNHAAALRQRAHQAAESIGLRHSGSQILPLIVGDDPAAIRLAQRLQAAGLDLRAVRPPTVPRGTARLRISLTGRLQPRDIDTLFSTLATLAPELTP</sequence>
<reference evidence="5 6" key="1">
    <citation type="submission" date="2014-03" db="EMBL/GenBank/DDBJ databases">
        <title>The draft genome sequence of Thioclava dalianensis DLFJ1-1.</title>
        <authorList>
            <person name="Lai Q."/>
            <person name="Shao Z."/>
        </authorList>
    </citation>
    <scope>NUCLEOTIDE SEQUENCE [LARGE SCALE GENOMIC DNA]</scope>
    <source>
        <strain evidence="5 6">DLFJ1-1</strain>
    </source>
</reference>
<dbReference type="InterPro" id="IPR050087">
    <property type="entry name" value="AON_synthase_class-II"/>
</dbReference>
<keyword evidence="2" id="KW-0808">Transferase</keyword>
<keyword evidence="3" id="KW-0663">Pyridoxal phosphate</keyword>
<dbReference type="STRING" id="1185766.SAMN05216224_104110"/>
<accession>A0A074TN20</accession>
<dbReference type="InterPro" id="IPR015422">
    <property type="entry name" value="PyrdxlP-dep_Trfase_small"/>
</dbReference>
<evidence type="ECO:0000256" key="2">
    <source>
        <dbReference type="ARBA" id="ARBA00022679"/>
    </source>
</evidence>
<name>A0A074TN20_9RHOB</name>
<dbReference type="InterPro" id="IPR015424">
    <property type="entry name" value="PyrdxlP-dep_Trfase"/>
</dbReference>
<dbReference type="SUPFAM" id="SSF53383">
    <property type="entry name" value="PLP-dependent transferases"/>
    <property type="match status" value="1"/>
</dbReference>
<dbReference type="GO" id="GO:0030170">
    <property type="term" value="F:pyridoxal phosphate binding"/>
    <property type="evidence" value="ECO:0007669"/>
    <property type="project" value="InterPro"/>
</dbReference>
<dbReference type="PANTHER" id="PTHR13693">
    <property type="entry name" value="CLASS II AMINOTRANSFERASE/8-AMINO-7-OXONONANOATE SYNTHASE"/>
    <property type="match status" value="1"/>
</dbReference>
<dbReference type="GO" id="GO:0008710">
    <property type="term" value="F:8-amino-7-oxononanoate synthase activity"/>
    <property type="evidence" value="ECO:0007669"/>
    <property type="project" value="TreeGrafter"/>
</dbReference>
<comment type="cofactor">
    <cofactor evidence="1">
        <name>pyridoxal 5'-phosphate</name>
        <dbReference type="ChEBI" id="CHEBI:597326"/>
    </cofactor>
</comment>
<evidence type="ECO:0000256" key="1">
    <source>
        <dbReference type="ARBA" id="ARBA00001933"/>
    </source>
</evidence>
<feature type="domain" description="Aminotransferase class I/classII large" evidence="4">
    <location>
        <begin position="29"/>
        <end position="363"/>
    </location>
</feature>
<gene>
    <name evidence="5" type="ORF">DL1_17685</name>
</gene>
<dbReference type="RefSeq" id="WP_038064286.1">
    <property type="nucleotide sequence ID" value="NZ_FOVB01000004.1"/>
</dbReference>
<dbReference type="Proteomes" id="UP000027725">
    <property type="component" value="Unassembled WGS sequence"/>
</dbReference>
<proteinExistence type="predicted"/>
<dbReference type="AlphaFoldDB" id="A0A074TN20"/>
<dbReference type="Gene3D" id="3.90.1150.10">
    <property type="entry name" value="Aspartate Aminotransferase, domain 1"/>
    <property type="match status" value="1"/>
</dbReference>
<evidence type="ECO:0000256" key="3">
    <source>
        <dbReference type="ARBA" id="ARBA00022898"/>
    </source>
</evidence>